<dbReference type="EMBL" id="FQWE01000004">
    <property type="protein sequence ID" value="SHG05851.1"/>
    <property type="molecule type" value="Genomic_DNA"/>
</dbReference>
<evidence type="ECO:0000313" key="1">
    <source>
        <dbReference type="EMBL" id="SHG05851.1"/>
    </source>
</evidence>
<dbReference type="Proteomes" id="UP000184036">
    <property type="component" value="Unassembled WGS sequence"/>
</dbReference>
<dbReference type="InterPro" id="IPR016181">
    <property type="entry name" value="Acyl_CoA_acyltransferase"/>
</dbReference>
<dbReference type="OrthoDB" id="9808687at2"/>
<dbReference type="AlphaFoldDB" id="A0A1M5GQJ1"/>
<dbReference type="Gene3D" id="3.40.630.30">
    <property type="match status" value="1"/>
</dbReference>
<dbReference type="RefSeq" id="WP_072989980.1">
    <property type="nucleotide sequence ID" value="NZ_FQWE01000004.1"/>
</dbReference>
<sequence>MKNYLVRQYQQNDYKEWNSFIGKAKNATFLFYRDFMEYHKAQFEDFSLLVYENQQLIAVLPANQISDRVFSHLGLTYGGLVYGEKTRLATVLIIFRTILLFLKDQKIETLELKMLPGFYADFHAEEINYILFLAQAKLIRRDTFAVIALQKKFLIAKGRMEGVAKGIKMDLIIKEESNFEMFWNQILIPNLEKAHHAKPVHTLIEIKNLHQKFPSNIRQFNVYYKEKIVAGTTIFETKNVAHAQYISGNSDKNILGSVDFLYHHLITSVFKNKAYFDFGTSTINQGTNLNHGLSYWKESFGANIAVQDFYELATTNSHLLENVLI</sequence>
<name>A0A1M5GQJ1_9FLAO</name>
<keyword evidence="2" id="KW-1185">Reference proteome</keyword>
<proteinExistence type="predicted"/>
<dbReference type="SUPFAM" id="SSF55729">
    <property type="entry name" value="Acyl-CoA N-acyltransferases (Nat)"/>
    <property type="match status" value="1"/>
</dbReference>
<evidence type="ECO:0008006" key="3">
    <source>
        <dbReference type="Google" id="ProtNLM"/>
    </source>
</evidence>
<reference evidence="2" key="1">
    <citation type="submission" date="2016-11" db="EMBL/GenBank/DDBJ databases">
        <authorList>
            <person name="Varghese N."/>
            <person name="Submissions S."/>
        </authorList>
    </citation>
    <scope>NUCLEOTIDE SEQUENCE [LARGE SCALE GENOMIC DNA]</scope>
    <source>
        <strain evidence="2">DSM 19741</strain>
    </source>
</reference>
<gene>
    <name evidence="1" type="ORF">SAMN05444396_10483</name>
</gene>
<dbReference type="STRING" id="271157.SAMN05444396_10483"/>
<evidence type="ECO:0000313" key="2">
    <source>
        <dbReference type="Proteomes" id="UP000184036"/>
    </source>
</evidence>
<accession>A0A1M5GQJ1</accession>
<organism evidence="1 2">
    <name type="scientific">Flavobacterium segetis</name>
    <dbReference type="NCBI Taxonomy" id="271157"/>
    <lineage>
        <taxon>Bacteria</taxon>
        <taxon>Pseudomonadati</taxon>
        <taxon>Bacteroidota</taxon>
        <taxon>Flavobacteriia</taxon>
        <taxon>Flavobacteriales</taxon>
        <taxon>Flavobacteriaceae</taxon>
        <taxon>Flavobacterium</taxon>
    </lineage>
</organism>
<protein>
    <recommendedName>
        <fullName evidence="3">Acetyltransferase (GNAT) domain-containing protein</fullName>
    </recommendedName>
</protein>